<sequence length="113" mass="12832">MHEVSIMGEIFDVIKENADNHNLKKVNKIVLKIGEFTCVQESALRFAFEAFSKDTNVEEADFIIDKIEASAKCDNCEETFKVNFTNKVCPKCNTFSNNIITGYELLLDEIEGE</sequence>
<evidence type="ECO:0000256" key="5">
    <source>
        <dbReference type="HAMAP-Rule" id="MF_00213"/>
    </source>
</evidence>
<dbReference type="Pfam" id="PF01155">
    <property type="entry name" value="HypA"/>
    <property type="match status" value="1"/>
</dbReference>
<dbReference type="PANTHER" id="PTHR34535">
    <property type="entry name" value="HYDROGENASE MATURATION FACTOR HYPA"/>
    <property type="match status" value="1"/>
</dbReference>
<protein>
    <recommendedName>
        <fullName evidence="5">Hydrogenase maturation factor HypA</fullName>
    </recommendedName>
</protein>
<feature type="binding site" evidence="5">
    <location>
        <position position="76"/>
    </location>
    <ligand>
        <name>Zn(2+)</name>
        <dbReference type="ChEBI" id="CHEBI:29105"/>
    </ligand>
</feature>
<feature type="binding site" evidence="5">
    <location>
        <position position="73"/>
    </location>
    <ligand>
        <name>Zn(2+)</name>
        <dbReference type="ChEBI" id="CHEBI:29105"/>
    </ligand>
</feature>
<keyword evidence="3 5" id="KW-0479">Metal-binding</keyword>
<feature type="binding site" evidence="5">
    <location>
        <position position="89"/>
    </location>
    <ligand>
        <name>Zn(2+)</name>
        <dbReference type="ChEBI" id="CHEBI:29105"/>
    </ligand>
</feature>
<dbReference type="Proteomes" id="UP001222800">
    <property type="component" value="Chromosome"/>
</dbReference>
<feature type="binding site" evidence="5">
    <location>
        <position position="2"/>
    </location>
    <ligand>
        <name>Ni(2+)</name>
        <dbReference type="ChEBI" id="CHEBI:49786"/>
    </ligand>
</feature>
<name>A0ABY8EH41_9FIRM</name>
<keyword evidence="2 5" id="KW-0533">Nickel</keyword>
<dbReference type="InterPro" id="IPR020538">
    <property type="entry name" value="Hydgase_Ni_incorp_HypA/HybF_CS"/>
</dbReference>
<feature type="binding site" evidence="5">
    <location>
        <position position="92"/>
    </location>
    <ligand>
        <name>Zn(2+)</name>
        <dbReference type="ChEBI" id="CHEBI:29105"/>
    </ligand>
</feature>
<evidence type="ECO:0000256" key="4">
    <source>
        <dbReference type="ARBA" id="ARBA00022833"/>
    </source>
</evidence>
<dbReference type="PANTHER" id="PTHR34535:SF3">
    <property type="entry name" value="HYDROGENASE MATURATION FACTOR HYPA"/>
    <property type="match status" value="1"/>
</dbReference>
<accession>A0ABY8EH41</accession>
<dbReference type="Gene3D" id="3.30.2320.80">
    <property type="match status" value="1"/>
</dbReference>
<evidence type="ECO:0000313" key="7">
    <source>
        <dbReference type="Proteomes" id="UP001222800"/>
    </source>
</evidence>
<dbReference type="RefSeq" id="WP_277734579.1">
    <property type="nucleotide sequence ID" value="NZ_CP120733.1"/>
</dbReference>
<dbReference type="NCBIfam" id="TIGR00100">
    <property type="entry name" value="hypA"/>
    <property type="match status" value="1"/>
</dbReference>
<dbReference type="PIRSF" id="PIRSF004761">
    <property type="entry name" value="Hydrgn_mat_HypA"/>
    <property type="match status" value="1"/>
</dbReference>
<comment type="function">
    <text evidence="5">Involved in the maturation of [NiFe] hydrogenases. Required for nickel insertion into the metal center of the hydrogenase.</text>
</comment>
<evidence type="ECO:0000256" key="1">
    <source>
        <dbReference type="ARBA" id="ARBA00010748"/>
    </source>
</evidence>
<dbReference type="InterPro" id="IPR000688">
    <property type="entry name" value="HypA/HybF"/>
</dbReference>
<reference evidence="6 7" key="1">
    <citation type="submission" date="2023-03" db="EMBL/GenBank/DDBJ databases">
        <title>Complete genome sequence of Tepidibacter sp. SWIR-1, isolated from a deep-sea hydrothermal vent.</title>
        <authorList>
            <person name="Li X."/>
        </authorList>
    </citation>
    <scope>NUCLEOTIDE SEQUENCE [LARGE SCALE GENOMIC DNA]</scope>
    <source>
        <strain evidence="6 7">SWIR-1</strain>
    </source>
</reference>
<evidence type="ECO:0000313" key="6">
    <source>
        <dbReference type="EMBL" id="WFD12261.1"/>
    </source>
</evidence>
<gene>
    <name evidence="5 6" type="primary">hypA</name>
    <name evidence="6" type="ORF">P4S50_09290</name>
</gene>
<evidence type="ECO:0000256" key="3">
    <source>
        <dbReference type="ARBA" id="ARBA00022723"/>
    </source>
</evidence>
<dbReference type="EMBL" id="CP120733">
    <property type="protein sequence ID" value="WFD12261.1"/>
    <property type="molecule type" value="Genomic_DNA"/>
</dbReference>
<evidence type="ECO:0000256" key="2">
    <source>
        <dbReference type="ARBA" id="ARBA00022596"/>
    </source>
</evidence>
<comment type="similarity">
    <text evidence="1 5">Belongs to the HypA/HybF family.</text>
</comment>
<keyword evidence="7" id="KW-1185">Reference proteome</keyword>
<keyword evidence="4 5" id="KW-0862">Zinc</keyword>
<proteinExistence type="inferred from homology"/>
<dbReference type="HAMAP" id="MF_00213">
    <property type="entry name" value="HypA_HybF"/>
    <property type="match status" value="1"/>
</dbReference>
<organism evidence="6 7">
    <name type="scientific">Tepidibacter hydrothermalis</name>
    <dbReference type="NCBI Taxonomy" id="3036126"/>
    <lineage>
        <taxon>Bacteria</taxon>
        <taxon>Bacillati</taxon>
        <taxon>Bacillota</taxon>
        <taxon>Clostridia</taxon>
        <taxon>Peptostreptococcales</taxon>
        <taxon>Peptostreptococcaceae</taxon>
        <taxon>Tepidibacter</taxon>
    </lineage>
</organism>
<dbReference type="PROSITE" id="PS01249">
    <property type="entry name" value="HYPA"/>
    <property type="match status" value="1"/>
</dbReference>